<dbReference type="AlphaFoldDB" id="A0A2D1U7M9"/>
<reference evidence="2 3" key="1">
    <citation type="submission" date="2017-10" db="EMBL/GenBank/DDBJ databases">
        <title>Whole genome of Pedobacter ginsengisoli T01R-27 isolated from tomato rhizosphere.</title>
        <authorList>
            <person name="Weon H.-Y."/>
            <person name="Lee S.A."/>
            <person name="Sang M.K."/>
            <person name="Song J."/>
        </authorList>
    </citation>
    <scope>NUCLEOTIDE SEQUENCE [LARGE SCALE GENOMIC DNA]</scope>
    <source>
        <strain evidence="2 3">T01R-27</strain>
    </source>
</reference>
<keyword evidence="3" id="KW-1185">Reference proteome</keyword>
<feature type="signal peptide" evidence="1">
    <location>
        <begin position="1"/>
        <end position="26"/>
    </location>
</feature>
<protein>
    <recommendedName>
        <fullName evidence="4">TonB-dependent receptor</fullName>
    </recommendedName>
</protein>
<evidence type="ECO:0008006" key="4">
    <source>
        <dbReference type="Google" id="ProtNLM"/>
    </source>
</evidence>
<organism evidence="2 3">
    <name type="scientific">Pedobacter ginsengisoli</name>
    <dbReference type="NCBI Taxonomy" id="363852"/>
    <lineage>
        <taxon>Bacteria</taxon>
        <taxon>Pseudomonadati</taxon>
        <taxon>Bacteroidota</taxon>
        <taxon>Sphingobacteriia</taxon>
        <taxon>Sphingobacteriales</taxon>
        <taxon>Sphingobacteriaceae</taxon>
        <taxon>Pedobacter</taxon>
    </lineage>
</organism>
<evidence type="ECO:0000313" key="2">
    <source>
        <dbReference type="EMBL" id="ATP57590.1"/>
    </source>
</evidence>
<proteinExistence type="predicted"/>
<evidence type="ECO:0000256" key="1">
    <source>
        <dbReference type="SAM" id="SignalP"/>
    </source>
</evidence>
<dbReference type="RefSeq" id="WP_099439510.1">
    <property type="nucleotide sequence ID" value="NZ_CP024091.1"/>
</dbReference>
<name>A0A2D1U7M9_9SPHI</name>
<accession>A0A2D1U7M9</accession>
<dbReference type="KEGG" id="pgs:CPT03_14465"/>
<dbReference type="OrthoDB" id="679547at2"/>
<keyword evidence="1" id="KW-0732">Signal</keyword>
<evidence type="ECO:0000313" key="3">
    <source>
        <dbReference type="Proteomes" id="UP000223749"/>
    </source>
</evidence>
<dbReference type="Proteomes" id="UP000223749">
    <property type="component" value="Chromosome"/>
</dbReference>
<dbReference type="Gene3D" id="2.60.40.1930">
    <property type="match status" value="1"/>
</dbReference>
<dbReference type="EMBL" id="CP024091">
    <property type="protein sequence ID" value="ATP57590.1"/>
    <property type="molecule type" value="Genomic_DNA"/>
</dbReference>
<feature type="chain" id="PRO_5013796773" description="TonB-dependent receptor" evidence="1">
    <location>
        <begin position="27"/>
        <end position="901"/>
    </location>
</feature>
<sequence>MIKNAHLLSLLTIVTLFASFTSGAIAQIDQQEKVYIHTNKPNYNLGDTLWFKAYVTKGSRNILSTLSGSVYVDLITEKDSIYRSVRLPVVEGTASGDLILGDDCQAGIYRIRAYTQWMRNKAADYFFDKSFTVSNTYLGEAKVSSSTRYEKINGKTHITTKINYLDSDGAPISGKVVRYKLISEYNTITNKSIKTDEQGDAEILLVSDEHILAKKAYIETNLRLGTNNQITKIISLNVEHADTDVQFFPEGGNLINGITSRIGFKAIGINGAGVKISGKIIDDAGKVVASFSSTYAGMGSFELQPQSGKVYKAVVVFSDKSERAINFPVAANNSFVLSVAQPKDDFVAVTVKAPPSGNPPPSELKLLVQSGGELILSSPITADQLNSEIKIKRDLFPAGIATVTLYEKTDSPLSERVFFIKKTDSIKLQITSDKPIYKNRSLVQMDVTPLNAAGKLVKGSFSVSVVSESVVPDQGDKESTILSNLLLSSDLKGYIENPNYYFSTNGSEIDRQLDNLMLTQGYRKFVLNDFYQPLPPKYAAERVGIDVTGTVKTLGNKPVAGSRVTLIALNSGIMEDTRTDQNGKFKVKGMMINEGVKFNVRARSLKGGNRVEVSIDQPVLPEIGISRNGPDLNDHQNQISQIQIDPLAFKADRSTRLKEIIIRAKKLESIKYTSQGPNQIPEGHADQTFILTNPESCPNLGICLQGKLHGVVFMQLENKNVMNFPHCKQLDLTNNIQGLVAMDVYLDGRKIIDTVQMAAIFDGNEIDPSNIGKIEVVRTNLALINSLVKDPKKGNKSALLIITKRHDKREQVYTPNIAKFIPQGFSRSREFYSPKYEVVTNKQKSDFRSAIYWNPELSANKDESLKFNFYTSDAKGNYRMTVEGIDEDGNLGRQVFKFKVE</sequence>
<gene>
    <name evidence="2" type="ORF">CPT03_14465</name>
</gene>